<dbReference type="RefSeq" id="WP_164041489.1">
    <property type="nucleotide sequence ID" value="NZ_JAAGNZ010000002.1"/>
</dbReference>
<gene>
    <name evidence="3" type="ORF">GK091_19085</name>
</gene>
<keyword evidence="2" id="KW-0472">Membrane</keyword>
<evidence type="ECO:0000256" key="1">
    <source>
        <dbReference type="SAM" id="Coils"/>
    </source>
</evidence>
<dbReference type="Proteomes" id="UP000477386">
    <property type="component" value="Unassembled WGS sequence"/>
</dbReference>
<comment type="caution">
    <text evidence="3">The sequence shown here is derived from an EMBL/GenBank/DDBJ whole genome shotgun (WGS) entry which is preliminary data.</text>
</comment>
<dbReference type="AlphaFoldDB" id="A0A6M0IL46"/>
<accession>A0A6M0IL46</accession>
<keyword evidence="2" id="KW-0812">Transmembrane</keyword>
<evidence type="ECO:0000313" key="3">
    <source>
        <dbReference type="EMBL" id="NEU68998.1"/>
    </source>
</evidence>
<sequence length="95" mass="10320">MSVASRGVVYSLLTVVFVLLLGMAALLAVAYNRHQRLEDATQDLRRNVTQQESQIKNLQQRLQDCDTVAASVPIDTASGWGPVSVNDSTSTFANP</sequence>
<feature type="coiled-coil region" evidence="1">
    <location>
        <begin position="27"/>
        <end position="68"/>
    </location>
</feature>
<keyword evidence="4" id="KW-1185">Reference proteome</keyword>
<keyword evidence="2" id="KW-1133">Transmembrane helix</keyword>
<feature type="transmembrane region" description="Helical" evidence="2">
    <location>
        <begin position="12"/>
        <end position="31"/>
    </location>
</feature>
<evidence type="ECO:0000313" key="4">
    <source>
        <dbReference type="Proteomes" id="UP000477386"/>
    </source>
</evidence>
<evidence type="ECO:0000256" key="2">
    <source>
        <dbReference type="SAM" id="Phobius"/>
    </source>
</evidence>
<proteinExistence type="predicted"/>
<name>A0A6M0IL46_9BACT</name>
<dbReference type="EMBL" id="JAAGNZ010000002">
    <property type="protein sequence ID" value="NEU68998.1"/>
    <property type="molecule type" value="Genomic_DNA"/>
</dbReference>
<reference evidence="3 4" key="1">
    <citation type="submission" date="2020-02" db="EMBL/GenBank/DDBJ databases">
        <title>Draft genome sequence of two Spirosoma agri KCTC 52727 and Spirosoma terrae KCTC 52035.</title>
        <authorList>
            <person name="Rojas J."/>
            <person name="Ambika Manirajan B."/>
            <person name="Ratering S."/>
            <person name="Suarez C."/>
            <person name="Schnell S."/>
        </authorList>
    </citation>
    <scope>NUCLEOTIDE SEQUENCE [LARGE SCALE GENOMIC DNA]</scope>
    <source>
        <strain evidence="3 4">KCTC 52727</strain>
    </source>
</reference>
<keyword evidence="1" id="KW-0175">Coiled coil</keyword>
<organism evidence="3 4">
    <name type="scientific">Spirosoma agri</name>
    <dbReference type="NCBI Taxonomy" id="1987381"/>
    <lineage>
        <taxon>Bacteria</taxon>
        <taxon>Pseudomonadati</taxon>
        <taxon>Bacteroidota</taxon>
        <taxon>Cytophagia</taxon>
        <taxon>Cytophagales</taxon>
        <taxon>Cytophagaceae</taxon>
        <taxon>Spirosoma</taxon>
    </lineage>
</organism>
<protein>
    <submittedName>
        <fullName evidence="3">Uncharacterized protein</fullName>
    </submittedName>
</protein>